<feature type="domain" description="MGAT4 conserved region" evidence="4">
    <location>
        <begin position="110"/>
        <end position="386"/>
    </location>
</feature>
<dbReference type="AlphaFoldDB" id="A0A401SK63"/>
<dbReference type="Pfam" id="PF04666">
    <property type="entry name" value="MGAT4_cons"/>
    <property type="match status" value="1"/>
</dbReference>
<dbReference type="GO" id="GO:0008375">
    <property type="term" value="F:acetylglucosaminyltransferase activity"/>
    <property type="evidence" value="ECO:0007669"/>
    <property type="project" value="TreeGrafter"/>
</dbReference>
<dbReference type="Pfam" id="PF23524">
    <property type="entry name" value="MGAT4A_C"/>
    <property type="match status" value="1"/>
</dbReference>
<evidence type="ECO:0008006" key="8">
    <source>
        <dbReference type="Google" id="ProtNLM"/>
    </source>
</evidence>
<dbReference type="GO" id="GO:0005795">
    <property type="term" value="C:Golgi stack"/>
    <property type="evidence" value="ECO:0007669"/>
    <property type="project" value="TreeGrafter"/>
</dbReference>
<dbReference type="PANTHER" id="PTHR12062:SF10">
    <property type="entry name" value="ALPHA-1,3-MANNOSYL-GLYCOPROTEIN 4-BETA-N-ACETYLGLUCOSAMINYLTRANSFERASE-LIKE PROTEIN MGAT4D"/>
    <property type="match status" value="1"/>
</dbReference>
<dbReference type="InterPro" id="IPR006759">
    <property type="entry name" value="Glyco_transf_54"/>
</dbReference>
<evidence type="ECO:0000256" key="1">
    <source>
        <dbReference type="ARBA" id="ARBA00004922"/>
    </source>
</evidence>
<dbReference type="GO" id="GO:0005793">
    <property type="term" value="C:endoplasmic reticulum-Golgi intermediate compartment"/>
    <property type="evidence" value="ECO:0007669"/>
    <property type="project" value="TreeGrafter"/>
</dbReference>
<dbReference type="OMA" id="KWVLINE"/>
<dbReference type="PANTHER" id="PTHR12062">
    <property type="entry name" value="N-ACETYLGLUCOSAMINYLTRANSFERASE VI"/>
    <property type="match status" value="1"/>
</dbReference>
<evidence type="ECO:0000313" key="6">
    <source>
        <dbReference type="EMBL" id="GCC30784.1"/>
    </source>
</evidence>
<dbReference type="InterPro" id="IPR056576">
    <property type="entry name" value="MGAT4_A/B/C_C"/>
</dbReference>
<dbReference type="EMBL" id="BEZZ01000324">
    <property type="protein sequence ID" value="GCC30784.1"/>
    <property type="molecule type" value="Genomic_DNA"/>
</dbReference>
<dbReference type="GO" id="GO:0006487">
    <property type="term" value="P:protein N-linked glycosylation"/>
    <property type="evidence" value="ECO:0007669"/>
    <property type="project" value="TreeGrafter"/>
</dbReference>
<feature type="domain" description="MGAT4 A/B/C C-terminal" evidence="5">
    <location>
        <begin position="400"/>
        <end position="540"/>
    </location>
</feature>
<keyword evidence="3" id="KW-0808">Transferase</keyword>
<name>A0A401SK63_CHIPU</name>
<dbReference type="Proteomes" id="UP000287033">
    <property type="component" value="Unassembled WGS sequence"/>
</dbReference>
<keyword evidence="7" id="KW-1185">Reference proteome</keyword>
<evidence type="ECO:0000259" key="4">
    <source>
        <dbReference type="Pfam" id="PF04666"/>
    </source>
</evidence>
<protein>
    <recommendedName>
        <fullName evidence="8">Alpha-1,3-mannosyl-glycoprotein 4-beta-N-acetylglucosaminyltransferase B</fullName>
    </recommendedName>
</protein>
<sequence length="547" mass="63657">MKFRNESILTVLVLGTFLSMSWFVARLNMQEGDYEMIAHQQELLELSNRMHMAEKESLKHSEELKLVLNKIKQIVAVEKKTLNNTSRNFSNFSDIMKMKALNLTRKHNVQQPNIFYYLPHLMLNENSLQPKVMIGQGRTGALLVMGVPTVKRESQTYLLDTLNSLIYELSPEEKKKCVIVVFIAEVEEDYVNKLVENLQNTYFNEIQSGLLEIISPSADFYPDLSNLKETFGDTQQRVRWRTKQNLDYSFLMMYAQAKGVFYLQLEDDIIATPNYLQTMMNFAEQQPSDDWLTLEFSQLGFIGKLFKSPDLTLVIEFIIMFYKDKPIDWLLDHILWVKVCNPEKDAKHCDRQKANLRIRYKPSLFQHVGTHSSLVGKLQPLKDKDFKKGLLHKGHTNPTAELTCSLKIYQQHSLEKAYQGNDFFWAFTPMVGDFIKFRFYQPLKIERYLFRSGNMEHPGDKFFNTTVEILPVDKSEFDKNVLHNNITKYLKYQETEDGYYRIGAFRNGIADGEVDASIGKIEALRLFVLSESPVWVLLSEIFIKPAA</sequence>
<accession>A0A401SK63</accession>
<comment type="pathway">
    <text evidence="1">Protein modification; protein glycosylation.</text>
</comment>
<proteinExistence type="predicted"/>
<keyword evidence="2" id="KW-0328">Glycosyltransferase</keyword>
<comment type="caution">
    <text evidence="6">The sequence shown here is derived from an EMBL/GenBank/DDBJ whole genome shotgun (WGS) entry which is preliminary data.</text>
</comment>
<evidence type="ECO:0000259" key="5">
    <source>
        <dbReference type="Pfam" id="PF23524"/>
    </source>
</evidence>
<dbReference type="OrthoDB" id="2016523at2759"/>
<evidence type="ECO:0000256" key="3">
    <source>
        <dbReference type="ARBA" id="ARBA00022679"/>
    </source>
</evidence>
<evidence type="ECO:0000256" key="2">
    <source>
        <dbReference type="ARBA" id="ARBA00022676"/>
    </source>
</evidence>
<dbReference type="STRING" id="137246.A0A401SK63"/>
<reference evidence="6 7" key="1">
    <citation type="journal article" date="2018" name="Nat. Ecol. Evol.">
        <title>Shark genomes provide insights into elasmobranch evolution and the origin of vertebrates.</title>
        <authorList>
            <person name="Hara Y"/>
            <person name="Yamaguchi K"/>
            <person name="Onimaru K"/>
            <person name="Kadota M"/>
            <person name="Koyanagi M"/>
            <person name="Keeley SD"/>
            <person name="Tatsumi K"/>
            <person name="Tanaka K"/>
            <person name="Motone F"/>
            <person name="Kageyama Y"/>
            <person name="Nozu R"/>
            <person name="Adachi N"/>
            <person name="Nishimura O"/>
            <person name="Nakagawa R"/>
            <person name="Tanegashima C"/>
            <person name="Kiyatake I"/>
            <person name="Matsumoto R"/>
            <person name="Murakumo K"/>
            <person name="Nishida K"/>
            <person name="Terakita A"/>
            <person name="Kuratani S"/>
            <person name="Sato K"/>
            <person name="Hyodo S Kuraku.S."/>
        </authorList>
    </citation>
    <scope>NUCLEOTIDE SEQUENCE [LARGE SCALE GENOMIC DNA]</scope>
</reference>
<dbReference type="InterPro" id="IPR057279">
    <property type="entry name" value="MGAT4"/>
</dbReference>
<gene>
    <name evidence="6" type="ORF">chiPu_0009238</name>
</gene>
<organism evidence="6 7">
    <name type="scientific">Chiloscyllium punctatum</name>
    <name type="common">Brownbanded bambooshark</name>
    <name type="synonym">Hemiscyllium punctatum</name>
    <dbReference type="NCBI Taxonomy" id="137246"/>
    <lineage>
        <taxon>Eukaryota</taxon>
        <taxon>Metazoa</taxon>
        <taxon>Chordata</taxon>
        <taxon>Craniata</taxon>
        <taxon>Vertebrata</taxon>
        <taxon>Chondrichthyes</taxon>
        <taxon>Elasmobranchii</taxon>
        <taxon>Galeomorphii</taxon>
        <taxon>Galeoidea</taxon>
        <taxon>Orectolobiformes</taxon>
        <taxon>Hemiscylliidae</taxon>
        <taxon>Chiloscyllium</taxon>
    </lineage>
</organism>
<evidence type="ECO:0000313" key="7">
    <source>
        <dbReference type="Proteomes" id="UP000287033"/>
    </source>
</evidence>
<dbReference type="GO" id="GO:0005783">
    <property type="term" value="C:endoplasmic reticulum"/>
    <property type="evidence" value="ECO:0007669"/>
    <property type="project" value="TreeGrafter"/>
</dbReference>